<dbReference type="Pfam" id="PF07714">
    <property type="entry name" value="PK_Tyr_Ser-Thr"/>
    <property type="match status" value="1"/>
</dbReference>
<dbReference type="Proteomes" id="UP001279734">
    <property type="component" value="Unassembled WGS sequence"/>
</dbReference>
<comment type="subcellular location">
    <subcellularLocation>
        <location evidence="1">Membrane</location>
        <topology evidence="1">Single-pass type I membrane protein</topology>
    </subcellularLocation>
</comment>
<protein>
    <recommendedName>
        <fullName evidence="2">Protein kinase domain-containing protein</fullName>
    </recommendedName>
</protein>
<dbReference type="InterPro" id="IPR001245">
    <property type="entry name" value="Ser-Thr/Tyr_kinase_cat_dom"/>
</dbReference>
<name>A0AAD3Y5K0_NEPGR</name>
<feature type="domain" description="Protein kinase" evidence="2">
    <location>
        <begin position="15"/>
        <end position="110"/>
    </location>
</feature>
<proteinExistence type="predicted"/>
<accession>A0AAD3Y5K0</accession>
<organism evidence="3 4">
    <name type="scientific">Nepenthes gracilis</name>
    <name type="common">Slender pitcher plant</name>
    <dbReference type="NCBI Taxonomy" id="150966"/>
    <lineage>
        <taxon>Eukaryota</taxon>
        <taxon>Viridiplantae</taxon>
        <taxon>Streptophyta</taxon>
        <taxon>Embryophyta</taxon>
        <taxon>Tracheophyta</taxon>
        <taxon>Spermatophyta</taxon>
        <taxon>Magnoliopsida</taxon>
        <taxon>eudicotyledons</taxon>
        <taxon>Gunneridae</taxon>
        <taxon>Pentapetalae</taxon>
        <taxon>Caryophyllales</taxon>
        <taxon>Nepenthaceae</taxon>
        <taxon>Nepenthes</taxon>
    </lineage>
</organism>
<evidence type="ECO:0000259" key="2">
    <source>
        <dbReference type="PROSITE" id="PS50011"/>
    </source>
</evidence>
<dbReference type="GO" id="GO:0016020">
    <property type="term" value="C:membrane"/>
    <property type="evidence" value="ECO:0007669"/>
    <property type="project" value="UniProtKB-SubCell"/>
</dbReference>
<evidence type="ECO:0000313" key="3">
    <source>
        <dbReference type="EMBL" id="GMH30477.1"/>
    </source>
</evidence>
<dbReference type="InterPro" id="IPR011009">
    <property type="entry name" value="Kinase-like_dom_sf"/>
</dbReference>
<dbReference type="InterPro" id="IPR000719">
    <property type="entry name" value="Prot_kinase_dom"/>
</dbReference>
<dbReference type="Gene3D" id="3.30.200.20">
    <property type="entry name" value="Phosphorylase Kinase, domain 1"/>
    <property type="match status" value="1"/>
</dbReference>
<dbReference type="InterPro" id="IPR051824">
    <property type="entry name" value="LRR_Rcpt-Like_S/T_Kinase"/>
</dbReference>
<dbReference type="PANTHER" id="PTHR48006:SF92">
    <property type="entry name" value="LRR RECEPTOR-LIKE SERINE_THREONINE-PROTEIN KINASE GSO1"/>
    <property type="match status" value="1"/>
</dbReference>
<keyword evidence="4" id="KW-1185">Reference proteome</keyword>
<dbReference type="EMBL" id="BSYO01000038">
    <property type="protein sequence ID" value="GMH30477.1"/>
    <property type="molecule type" value="Genomic_DNA"/>
</dbReference>
<dbReference type="PROSITE" id="PS50011">
    <property type="entry name" value="PROTEIN_KINASE_DOM"/>
    <property type="match status" value="1"/>
</dbReference>
<dbReference type="GO" id="GO:0005524">
    <property type="term" value="F:ATP binding"/>
    <property type="evidence" value="ECO:0007669"/>
    <property type="project" value="InterPro"/>
</dbReference>
<gene>
    <name evidence="3" type="ORF">Nepgr_032320</name>
</gene>
<dbReference type="SUPFAM" id="SSF56112">
    <property type="entry name" value="Protein kinase-like (PK-like)"/>
    <property type="match status" value="1"/>
</dbReference>
<evidence type="ECO:0000256" key="1">
    <source>
        <dbReference type="ARBA" id="ARBA00004479"/>
    </source>
</evidence>
<dbReference type="PANTHER" id="PTHR48006">
    <property type="entry name" value="LEUCINE-RICH REPEAT-CONTAINING PROTEIN DDB_G0281931-RELATED"/>
    <property type="match status" value="1"/>
</dbReference>
<reference evidence="3" key="1">
    <citation type="submission" date="2023-05" db="EMBL/GenBank/DDBJ databases">
        <title>Nepenthes gracilis genome sequencing.</title>
        <authorList>
            <person name="Fukushima K."/>
        </authorList>
    </citation>
    <scope>NUCLEOTIDE SEQUENCE</scope>
    <source>
        <strain evidence="3">SING2019-196</strain>
    </source>
</reference>
<comment type="caution">
    <text evidence="3">The sequence shown here is derived from an EMBL/GenBank/DDBJ whole genome shotgun (WGS) entry which is preliminary data.</text>
</comment>
<dbReference type="GO" id="GO:0004672">
    <property type="term" value="F:protein kinase activity"/>
    <property type="evidence" value="ECO:0007669"/>
    <property type="project" value="InterPro"/>
</dbReference>
<evidence type="ECO:0000313" key="4">
    <source>
        <dbReference type="Proteomes" id="UP001279734"/>
    </source>
</evidence>
<dbReference type="AlphaFoldDB" id="A0AAD3Y5K0"/>
<sequence length="110" mass="13080">MCWKFSYNEIKKAPNKISTVIGRVEFGEMYKAQFSNVSIAVVKHISIGLEQAMDEFYREIELLVRLHHRHLVALRGFCIIKQHRFLLYEFKEKDSLKDHFHSPSRALLSW</sequence>